<dbReference type="CDD" id="cd01837">
    <property type="entry name" value="SGNH_plant_lipase_like"/>
    <property type="match status" value="1"/>
</dbReference>
<evidence type="ECO:0000256" key="1">
    <source>
        <dbReference type="ARBA" id="ARBA00008668"/>
    </source>
</evidence>
<dbReference type="PANTHER" id="PTHR45642">
    <property type="entry name" value="GDSL ESTERASE/LIPASE EXL3"/>
    <property type="match status" value="1"/>
</dbReference>
<dbReference type="InterPro" id="IPR036514">
    <property type="entry name" value="SGNH_hydro_sf"/>
</dbReference>
<dbReference type="AlphaFoldDB" id="A0AAW1IIE0"/>
<gene>
    <name evidence="3" type="ORF">RND81_09G055100</name>
</gene>
<evidence type="ECO:0000256" key="2">
    <source>
        <dbReference type="SAM" id="SignalP"/>
    </source>
</evidence>
<feature type="signal peptide" evidence="2">
    <location>
        <begin position="1"/>
        <end position="27"/>
    </location>
</feature>
<comment type="caution">
    <text evidence="3">The sequence shown here is derived from an EMBL/GenBank/DDBJ whole genome shotgun (WGS) entry which is preliminary data.</text>
</comment>
<proteinExistence type="inferred from homology"/>
<dbReference type="Proteomes" id="UP001443914">
    <property type="component" value="Unassembled WGS sequence"/>
</dbReference>
<dbReference type="Gene3D" id="3.40.50.1110">
    <property type="entry name" value="SGNH hydrolase"/>
    <property type="match status" value="1"/>
</dbReference>
<sequence length="338" mass="38553">MVHKVSIWVRLSTLLLHILALNDKVPAVIVFGDSSVDTGNNNELSTFLKSNFEPYGRDFFGGVPTGRFSNGRLPSDFISEAFGLKPIVPAFLNPNYSIRDFATGVCFASAGTGYDNATSDEVSVLPLWKEVEYYRQFQQQLRLYLGNEKAAEIIEEALYLISIGTNDFMENYFSRPGGRALEFTVEQYQNFLITIAENFITDLYYLGARKLSLGGLPPMGCLPPERTTNLGHKRQCIEAYNDVAKEFNWKLENLVDKLNKELEGLNLVFSNPYNLLMEMIQRPSSFGKIFLLKLVAQSKISVRRYNRQKQSYETCRKDVPKFSDYQLVLWPFYVVQLA</sequence>
<dbReference type="InterPro" id="IPR050592">
    <property type="entry name" value="GDSL_lipolytic_enzyme"/>
</dbReference>
<feature type="chain" id="PRO_5043699296" description="GDSL esterase/lipase" evidence="2">
    <location>
        <begin position="28"/>
        <end position="338"/>
    </location>
</feature>
<dbReference type="Pfam" id="PF00657">
    <property type="entry name" value="Lipase_GDSL"/>
    <property type="match status" value="1"/>
</dbReference>
<protein>
    <recommendedName>
        <fullName evidence="5">GDSL esterase/lipase</fullName>
    </recommendedName>
</protein>
<evidence type="ECO:0008006" key="5">
    <source>
        <dbReference type="Google" id="ProtNLM"/>
    </source>
</evidence>
<reference evidence="3" key="1">
    <citation type="submission" date="2024-03" db="EMBL/GenBank/DDBJ databases">
        <title>WGS assembly of Saponaria officinalis var. Norfolk2.</title>
        <authorList>
            <person name="Jenkins J."/>
            <person name="Shu S."/>
            <person name="Grimwood J."/>
            <person name="Barry K."/>
            <person name="Goodstein D."/>
            <person name="Schmutz J."/>
            <person name="Leebens-Mack J."/>
            <person name="Osbourn A."/>
        </authorList>
    </citation>
    <scope>NUCLEOTIDE SEQUENCE [LARGE SCALE GENOMIC DNA]</scope>
    <source>
        <strain evidence="3">JIC</strain>
    </source>
</reference>
<keyword evidence="4" id="KW-1185">Reference proteome</keyword>
<dbReference type="InterPro" id="IPR001087">
    <property type="entry name" value="GDSL"/>
</dbReference>
<accession>A0AAW1IIE0</accession>
<dbReference type="PANTHER" id="PTHR45642:SF46">
    <property type="entry name" value="OS06G0636700 PROTEIN"/>
    <property type="match status" value="1"/>
</dbReference>
<comment type="similarity">
    <text evidence="1">Belongs to the 'GDSL' lipolytic enzyme family.</text>
</comment>
<evidence type="ECO:0000313" key="4">
    <source>
        <dbReference type="Proteomes" id="UP001443914"/>
    </source>
</evidence>
<dbReference type="GO" id="GO:0016788">
    <property type="term" value="F:hydrolase activity, acting on ester bonds"/>
    <property type="evidence" value="ECO:0007669"/>
    <property type="project" value="InterPro"/>
</dbReference>
<dbReference type="InterPro" id="IPR035669">
    <property type="entry name" value="SGNH_plant_lipase-like"/>
</dbReference>
<evidence type="ECO:0000313" key="3">
    <source>
        <dbReference type="EMBL" id="KAK9689372.1"/>
    </source>
</evidence>
<name>A0AAW1IIE0_SAPOF</name>
<dbReference type="EMBL" id="JBDFQZ010000009">
    <property type="protein sequence ID" value="KAK9689372.1"/>
    <property type="molecule type" value="Genomic_DNA"/>
</dbReference>
<keyword evidence="2" id="KW-0732">Signal</keyword>
<organism evidence="3 4">
    <name type="scientific">Saponaria officinalis</name>
    <name type="common">Common soapwort</name>
    <name type="synonym">Lychnis saponaria</name>
    <dbReference type="NCBI Taxonomy" id="3572"/>
    <lineage>
        <taxon>Eukaryota</taxon>
        <taxon>Viridiplantae</taxon>
        <taxon>Streptophyta</taxon>
        <taxon>Embryophyta</taxon>
        <taxon>Tracheophyta</taxon>
        <taxon>Spermatophyta</taxon>
        <taxon>Magnoliopsida</taxon>
        <taxon>eudicotyledons</taxon>
        <taxon>Gunneridae</taxon>
        <taxon>Pentapetalae</taxon>
        <taxon>Caryophyllales</taxon>
        <taxon>Caryophyllaceae</taxon>
        <taxon>Caryophylleae</taxon>
        <taxon>Saponaria</taxon>
    </lineage>
</organism>